<gene>
    <name evidence="1" type="ORF">EV385_5407</name>
</gene>
<name>A0A4Q7ZQS0_9ACTN</name>
<organism evidence="1 2">
    <name type="scientific">Krasilnikovia cinnamomea</name>
    <dbReference type="NCBI Taxonomy" id="349313"/>
    <lineage>
        <taxon>Bacteria</taxon>
        <taxon>Bacillati</taxon>
        <taxon>Actinomycetota</taxon>
        <taxon>Actinomycetes</taxon>
        <taxon>Micromonosporales</taxon>
        <taxon>Micromonosporaceae</taxon>
        <taxon>Krasilnikovia</taxon>
    </lineage>
</organism>
<dbReference type="OrthoDB" id="5522788at2"/>
<evidence type="ECO:0000313" key="2">
    <source>
        <dbReference type="Proteomes" id="UP000292564"/>
    </source>
</evidence>
<keyword evidence="2" id="KW-1185">Reference proteome</keyword>
<reference evidence="1 2" key="1">
    <citation type="submission" date="2019-02" db="EMBL/GenBank/DDBJ databases">
        <title>Sequencing the genomes of 1000 actinobacteria strains.</title>
        <authorList>
            <person name="Klenk H.-P."/>
        </authorList>
    </citation>
    <scope>NUCLEOTIDE SEQUENCE [LARGE SCALE GENOMIC DNA]</scope>
    <source>
        <strain evidence="1 2">DSM 45162</strain>
    </source>
</reference>
<proteinExistence type="predicted"/>
<dbReference type="AlphaFoldDB" id="A0A4Q7ZQS0"/>
<accession>A0A4Q7ZQS0</accession>
<comment type="caution">
    <text evidence="1">The sequence shown here is derived from an EMBL/GenBank/DDBJ whole genome shotgun (WGS) entry which is preliminary data.</text>
</comment>
<protein>
    <submittedName>
        <fullName evidence="1">Uncharacterized protein</fullName>
    </submittedName>
</protein>
<dbReference type="RefSeq" id="WP_130511963.1">
    <property type="nucleotide sequence ID" value="NZ_SHKY01000001.1"/>
</dbReference>
<evidence type="ECO:0000313" key="1">
    <source>
        <dbReference type="EMBL" id="RZU53478.1"/>
    </source>
</evidence>
<sequence length="254" mass="28218">MNRPPLDRCTDGLPLPPGDDLDSVGPFVIRCVYALPRDGTDRRLGEDGTISRSLSAMQAWFAAQTGARLRFADEPVRTVRLPETDARIADRGSYVRDRIERLSRRQGFHEPRTLYAVWYDGSSTISCGGGAWPPELRGRVAALYLQGAYDDVVCAEDRFSPDGVAPEINEFKMLHEILHTMGFVPPGAPHHTRAGHVGDNHNDLMYAGDPPWNPSVIDPYHQDYFRTGRTDIPDLARSSFLDPLPAGAEPPPVW</sequence>
<dbReference type="EMBL" id="SHKY01000001">
    <property type="protein sequence ID" value="RZU53478.1"/>
    <property type="molecule type" value="Genomic_DNA"/>
</dbReference>
<dbReference type="Proteomes" id="UP000292564">
    <property type="component" value="Unassembled WGS sequence"/>
</dbReference>